<evidence type="ECO:0000256" key="1">
    <source>
        <dbReference type="ARBA" id="ARBA00004370"/>
    </source>
</evidence>
<evidence type="ECO:0000256" key="5">
    <source>
        <dbReference type="NCBIfam" id="TIGR02228"/>
    </source>
</evidence>
<feature type="transmembrane region" description="Helical" evidence="7">
    <location>
        <begin position="68"/>
        <end position="92"/>
    </location>
</feature>
<dbReference type="InterPro" id="IPR036286">
    <property type="entry name" value="LexA/Signal_pep-like_sf"/>
</dbReference>
<dbReference type="GO" id="GO:0009003">
    <property type="term" value="F:signal peptidase activity"/>
    <property type="evidence" value="ECO:0007669"/>
    <property type="project" value="UniProtKB-EC"/>
</dbReference>
<dbReference type="PANTHER" id="PTHR10806:SF6">
    <property type="entry name" value="SIGNAL PEPTIDASE COMPLEX CATALYTIC SUBUNIT SEC11"/>
    <property type="match status" value="1"/>
</dbReference>
<dbReference type="GO" id="GO:0004252">
    <property type="term" value="F:serine-type endopeptidase activity"/>
    <property type="evidence" value="ECO:0007669"/>
    <property type="project" value="UniProtKB-UniRule"/>
</dbReference>
<proteinExistence type="predicted"/>
<keyword evidence="3 7" id="KW-1133">Transmembrane helix</keyword>
<dbReference type="STRING" id="1077675.BCR22_12750"/>
<dbReference type="CDD" id="cd06530">
    <property type="entry name" value="S26_SPase_I"/>
    <property type="match status" value="1"/>
</dbReference>
<dbReference type="GO" id="GO:0016020">
    <property type="term" value="C:membrane"/>
    <property type="evidence" value="ECO:0007669"/>
    <property type="project" value="UniProtKB-SubCell"/>
</dbReference>
<dbReference type="Proteomes" id="UP000249828">
    <property type="component" value="Unassembled WGS sequence"/>
</dbReference>
<evidence type="ECO:0000313" key="9">
    <source>
        <dbReference type="Proteomes" id="UP000249828"/>
    </source>
</evidence>
<sequence length="244" mass="27653">MMEERSKKPQSNKKKRAKRATTKQTLKKKKISSGSKKTAKKAMTKNRKKEKHSGSKKKIKTSKSKNSIYRLVFNIIFYGFILFMIFGSVIFATTKNSDKSILGYRFFGVLTDSMVPRDPKTQKGGFYSGDIILVKNIAGNEAEVGDIITFRPSIKSQTFLTHRVKEKLDHLGETKGTYYITQGDANLAEDVPVNEKQVVGKKIAVMPKVGAFLKFVRENTLISIVFLLSVFGFITIIRYYILNK</sequence>
<comment type="caution">
    <text evidence="8">The sequence shown here is derived from an EMBL/GenBank/DDBJ whole genome shotgun (WGS) entry which is preliminary data.</text>
</comment>
<dbReference type="OrthoDB" id="1648066at2"/>
<dbReference type="EMBL" id="PIEU01000002">
    <property type="protein sequence ID" value="PZL77841.1"/>
    <property type="molecule type" value="Genomic_DNA"/>
</dbReference>
<gene>
    <name evidence="8" type="ORF">CI088_00910</name>
</gene>
<evidence type="ECO:0000256" key="2">
    <source>
        <dbReference type="ARBA" id="ARBA00022692"/>
    </source>
</evidence>
<organism evidence="8 9">
    <name type="scientific">Enterococcus plantarum</name>
    <dbReference type="NCBI Taxonomy" id="1077675"/>
    <lineage>
        <taxon>Bacteria</taxon>
        <taxon>Bacillati</taxon>
        <taxon>Bacillota</taxon>
        <taxon>Bacilli</taxon>
        <taxon>Lactobacillales</taxon>
        <taxon>Enterococcaceae</taxon>
        <taxon>Enterococcus</taxon>
    </lineage>
</organism>
<evidence type="ECO:0000256" key="6">
    <source>
        <dbReference type="SAM" id="MobiDB-lite"/>
    </source>
</evidence>
<keyword evidence="4 7" id="KW-0472">Membrane</keyword>
<dbReference type="GO" id="GO:0006465">
    <property type="term" value="P:signal peptide processing"/>
    <property type="evidence" value="ECO:0007669"/>
    <property type="project" value="UniProtKB-UniRule"/>
</dbReference>
<evidence type="ECO:0000313" key="8">
    <source>
        <dbReference type="EMBL" id="PZL77841.1"/>
    </source>
</evidence>
<dbReference type="SUPFAM" id="SSF51306">
    <property type="entry name" value="LexA/Signal peptidase"/>
    <property type="match status" value="1"/>
</dbReference>
<name>A0A2W3ZDV1_9ENTE</name>
<keyword evidence="2 7" id="KW-0812">Transmembrane</keyword>
<evidence type="ECO:0000256" key="7">
    <source>
        <dbReference type="SAM" id="Phobius"/>
    </source>
</evidence>
<dbReference type="EC" id="3.4.21.89" evidence="5"/>
<feature type="region of interest" description="Disordered" evidence="6">
    <location>
        <begin position="1"/>
        <end position="61"/>
    </location>
</feature>
<feature type="transmembrane region" description="Helical" evidence="7">
    <location>
        <begin position="221"/>
        <end position="241"/>
    </location>
</feature>
<dbReference type="NCBIfam" id="TIGR02228">
    <property type="entry name" value="sigpep_I_arch"/>
    <property type="match status" value="1"/>
</dbReference>
<dbReference type="InterPro" id="IPR019533">
    <property type="entry name" value="Peptidase_S26"/>
</dbReference>
<reference evidence="8 9" key="1">
    <citation type="submission" date="2017-11" db="EMBL/GenBank/DDBJ databases">
        <title>Draft genome sequence of Enterococcus plantarum TRW2 strain isolated from lettuce.</title>
        <authorList>
            <person name="Kim E.B."/>
            <person name="Marco M.L."/>
            <person name="Williams T.R."/>
            <person name="You I.H."/>
        </authorList>
    </citation>
    <scope>NUCLEOTIDE SEQUENCE [LARGE SCALE GENOMIC DNA]</scope>
    <source>
        <strain evidence="8 9">TRW2</strain>
    </source>
</reference>
<dbReference type="AlphaFoldDB" id="A0A2W3ZDV1"/>
<protein>
    <recommendedName>
        <fullName evidence="5">Signal peptidase I</fullName>
        <ecNumber evidence="5">3.4.21.89</ecNumber>
    </recommendedName>
</protein>
<evidence type="ECO:0000256" key="3">
    <source>
        <dbReference type="ARBA" id="ARBA00022989"/>
    </source>
</evidence>
<evidence type="ECO:0000256" key="4">
    <source>
        <dbReference type="ARBA" id="ARBA00023136"/>
    </source>
</evidence>
<accession>A0A2W3ZDV1</accession>
<feature type="compositionally biased region" description="Basic residues" evidence="6">
    <location>
        <begin position="8"/>
        <end position="61"/>
    </location>
</feature>
<dbReference type="InterPro" id="IPR001733">
    <property type="entry name" value="Peptidase_S26B"/>
</dbReference>
<comment type="subcellular location">
    <subcellularLocation>
        <location evidence="1">Membrane</location>
    </subcellularLocation>
</comment>
<keyword evidence="9" id="KW-1185">Reference proteome</keyword>
<dbReference type="PANTHER" id="PTHR10806">
    <property type="entry name" value="SIGNAL PEPTIDASE COMPLEX CATALYTIC SUBUNIT SEC11"/>
    <property type="match status" value="1"/>
</dbReference>